<name>A0A085V666_PSESX</name>
<accession>A0A085V666</accession>
<dbReference type="EMBL" id="JPQT01000108">
    <property type="protein sequence ID" value="KFE50929.1"/>
    <property type="molecule type" value="Genomic_DNA"/>
</dbReference>
<dbReference type="CDD" id="cd00311">
    <property type="entry name" value="TIM"/>
    <property type="match status" value="1"/>
</dbReference>
<proteinExistence type="inferred from homology"/>
<organism evidence="3 4">
    <name type="scientific">Pseudomonas syringae</name>
    <dbReference type="NCBI Taxonomy" id="317"/>
    <lineage>
        <taxon>Bacteria</taxon>
        <taxon>Pseudomonadati</taxon>
        <taxon>Pseudomonadota</taxon>
        <taxon>Gammaproteobacteria</taxon>
        <taxon>Pseudomonadales</taxon>
        <taxon>Pseudomonadaceae</taxon>
        <taxon>Pseudomonas</taxon>
    </lineage>
</organism>
<dbReference type="UniPathway" id="UPA00138"/>
<dbReference type="InterPro" id="IPR013785">
    <property type="entry name" value="Aldolase_TIM"/>
</dbReference>
<dbReference type="PANTHER" id="PTHR21139:SF2">
    <property type="entry name" value="TRIOSEPHOSPHATE ISOMERASE"/>
    <property type="match status" value="1"/>
</dbReference>
<comment type="catalytic activity">
    <reaction evidence="2">
        <text>D-glyceraldehyde 3-phosphate = dihydroxyacetone phosphate</text>
        <dbReference type="Rhea" id="RHEA:18585"/>
        <dbReference type="ChEBI" id="CHEBI:57642"/>
        <dbReference type="ChEBI" id="CHEBI:59776"/>
        <dbReference type="EC" id="5.3.1.1"/>
    </reaction>
</comment>
<dbReference type="RefSeq" id="WP_047576203.1">
    <property type="nucleotide sequence ID" value="NZ_JPQT01000108.1"/>
</dbReference>
<dbReference type="GO" id="GO:0046166">
    <property type="term" value="P:glyceraldehyde-3-phosphate biosynthetic process"/>
    <property type="evidence" value="ECO:0007669"/>
    <property type="project" value="TreeGrafter"/>
</dbReference>
<evidence type="ECO:0000256" key="1">
    <source>
        <dbReference type="ARBA" id="ARBA00023235"/>
    </source>
</evidence>
<dbReference type="GO" id="GO:0004807">
    <property type="term" value="F:triose-phosphate isomerase activity"/>
    <property type="evidence" value="ECO:0007669"/>
    <property type="project" value="UniProtKB-EC"/>
</dbReference>
<reference evidence="3 4" key="1">
    <citation type="submission" date="2014-07" db="EMBL/GenBank/DDBJ databases">
        <title>Draft Genome Sequences of Environmental Pseudomonas syringae strains.</title>
        <authorList>
            <person name="Baltrus D.A."/>
            <person name="Berge O."/>
            <person name="Morris C."/>
        </authorList>
    </citation>
    <scope>NUCLEOTIDE SEQUENCE [LARGE SCALE GENOMIC DNA]</scope>
    <source>
        <strain evidence="3 4">CEB003</strain>
    </source>
</reference>
<comment type="subunit">
    <text evidence="2">Homodimer.</text>
</comment>
<dbReference type="PANTHER" id="PTHR21139">
    <property type="entry name" value="TRIOSEPHOSPHATE ISOMERASE"/>
    <property type="match status" value="1"/>
</dbReference>
<comment type="pathway">
    <text evidence="2">Carbohydrate degradation; glycolysis; D-glyceraldehyde 3-phosphate from glycerone phosphate: step 1/1.</text>
</comment>
<keyword evidence="2" id="KW-0312">Gluconeogenesis</keyword>
<keyword evidence="1 2" id="KW-0413">Isomerase</keyword>
<dbReference type="InterPro" id="IPR000652">
    <property type="entry name" value="Triosephosphate_isomerase"/>
</dbReference>
<protein>
    <recommendedName>
        <fullName evidence="2">Triosephosphate isomerase</fullName>
        <ecNumber evidence="2">5.3.1.1</ecNumber>
    </recommendedName>
</protein>
<dbReference type="EC" id="5.3.1.1" evidence="2"/>
<dbReference type="PROSITE" id="PS51440">
    <property type="entry name" value="TIM_2"/>
    <property type="match status" value="1"/>
</dbReference>
<comment type="subcellular location">
    <subcellularLocation>
        <location evidence="2">Cytoplasm</location>
    </subcellularLocation>
</comment>
<dbReference type="GO" id="GO:0006096">
    <property type="term" value="P:glycolytic process"/>
    <property type="evidence" value="ECO:0007669"/>
    <property type="project" value="UniProtKB-UniPathway"/>
</dbReference>
<dbReference type="UniPathway" id="UPA00109">
    <property type="reaction ID" value="UER00189"/>
</dbReference>
<dbReference type="SUPFAM" id="SSF51351">
    <property type="entry name" value="Triosephosphate isomerase (TIM)"/>
    <property type="match status" value="1"/>
</dbReference>
<sequence length="270" mass="29102">MNAPIVTLGVSLKMYFGYQQTLQWCQSIAALLEQEPSVRNGQVQVFVIPSFPMLAPALEIFEGSALVGAQNLFWEDKGAYTGEVSPEVLKEMGCNVVEIGHAERRRYFAESDRQIADKTAAAWRNGLIPVLCIGEDRQCLPAEAARLCAQQLTAALDRAQGAGLSGDLVVAYEPQWAIGAVQPASPQYIGAVCTALRQHCIDTDLQNTRVIYGGSAGPGLLTQLGDHVDGLFLGRFAHEPEAFAAILGEARSLAQSRLASIEEGVQWQSA</sequence>
<evidence type="ECO:0000313" key="4">
    <source>
        <dbReference type="Proteomes" id="UP000028643"/>
    </source>
</evidence>
<dbReference type="GO" id="GO:0019563">
    <property type="term" value="P:glycerol catabolic process"/>
    <property type="evidence" value="ECO:0007669"/>
    <property type="project" value="TreeGrafter"/>
</dbReference>
<comment type="caution">
    <text evidence="3">The sequence shown here is derived from an EMBL/GenBank/DDBJ whole genome shotgun (WGS) entry which is preliminary data.</text>
</comment>
<evidence type="ECO:0000256" key="2">
    <source>
        <dbReference type="RuleBase" id="RU363013"/>
    </source>
</evidence>
<dbReference type="GO" id="GO:0006094">
    <property type="term" value="P:gluconeogenesis"/>
    <property type="evidence" value="ECO:0007669"/>
    <property type="project" value="UniProtKB-UniPathway"/>
</dbReference>
<gene>
    <name evidence="3" type="ORF">IV02_16040</name>
</gene>
<keyword evidence="2" id="KW-0324">Glycolysis</keyword>
<dbReference type="AlphaFoldDB" id="A0A085V666"/>
<dbReference type="GO" id="GO:0005829">
    <property type="term" value="C:cytosol"/>
    <property type="evidence" value="ECO:0007669"/>
    <property type="project" value="TreeGrafter"/>
</dbReference>
<dbReference type="PATRIC" id="fig|317.174.peg.3281"/>
<dbReference type="InterPro" id="IPR035990">
    <property type="entry name" value="TIM_sf"/>
</dbReference>
<dbReference type="Pfam" id="PF00121">
    <property type="entry name" value="TIM"/>
    <property type="match status" value="1"/>
</dbReference>
<comment type="similarity">
    <text evidence="2">Belongs to the triosephosphate isomerase family.</text>
</comment>
<keyword evidence="2" id="KW-0963">Cytoplasm</keyword>
<evidence type="ECO:0000313" key="3">
    <source>
        <dbReference type="EMBL" id="KFE50929.1"/>
    </source>
</evidence>
<dbReference type="Proteomes" id="UP000028643">
    <property type="component" value="Unassembled WGS sequence"/>
</dbReference>
<dbReference type="Gene3D" id="3.20.20.70">
    <property type="entry name" value="Aldolase class I"/>
    <property type="match status" value="1"/>
</dbReference>
<comment type="pathway">
    <text evidence="2">Carbohydrate biosynthesis; gluconeogenesis.</text>
</comment>